<dbReference type="AlphaFoldDB" id="A0A0F9STI7"/>
<gene>
    <name evidence="2" type="ORF">LCGC14_0812770</name>
</gene>
<dbReference type="InterPro" id="IPR029044">
    <property type="entry name" value="Nucleotide-diphossugar_trans"/>
</dbReference>
<feature type="domain" description="Glycosyltransferase 2-like" evidence="1">
    <location>
        <begin position="34"/>
        <end position="150"/>
    </location>
</feature>
<organism evidence="2">
    <name type="scientific">marine sediment metagenome</name>
    <dbReference type="NCBI Taxonomy" id="412755"/>
    <lineage>
        <taxon>unclassified sequences</taxon>
        <taxon>metagenomes</taxon>
        <taxon>ecological metagenomes</taxon>
    </lineage>
</organism>
<comment type="caution">
    <text evidence="2">The sequence shown here is derived from an EMBL/GenBank/DDBJ whole genome shotgun (WGS) entry which is preliminary data.</text>
</comment>
<reference evidence="2" key="1">
    <citation type="journal article" date="2015" name="Nature">
        <title>Complex archaea that bridge the gap between prokaryotes and eukaryotes.</title>
        <authorList>
            <person name="Spang A."/>
            <person name="Saw J.H."/>
            <person name="Jorgensen S.L."/>
            <person name="Zaremba-Niedzwiedzka K."/>
            <person name="Martijn J."/>
            <person name="Lind A.E."/>
            <person name="van Eijk R."/>
            <person name="Schleper C."/>
            <person name="Guy L."/>
            <person name="Ettema T.J."/>
        </authorList>
    </citation>
    <scope>NUCLEOTIDE SEQUENCE</scope>
</reference>
<sequence length="270" mass="31111">MAMLHDDRVLFVYLDGTVYRPVETVTAARQVPLTVVIPIHEIGFLDEVLRSLILQKYDKWKILLVCSDPAIQHFVFESAASYQLNLPKIEVFVLKEKGWLSDALNAALHHVSTAYWCRLDSDDLLHPMALQVVSARIQQHEPDYLYSARFIMDRVLYVHPIVVGDVVDSPHLVWSGKTFPYSHLMTYKTEAVASIGGFKSFDRFPNDAGWIAAYEMLIAGKRFHYINGALYYWRSWQSASHKEKTAAADYRRGLILGHWPDRYVEDYSSR</sequence>
<dbReference type="Pfam" id="PF00535">
    <property type="entry name" value="Glycos_transf_2"/>
    <property type="match status" value="1"/>
</dbReference>
<evidence type="ECO:0000313" key="2">
    <source>
        <dbReference type="EMBL" id="KKN32553.1"/>
    </source>
</evidence>
<dbReference type="Gene3D" id="3.90.550.10">
    <property type="entry name" value="Spore Coat Polysaccharide Biosynthesis Protein SpsA, Chain A"/>
    <property type="match status" value="1"/>
</dbReference>
<protein>
    <recommendedName>
        <fullName evidence="1">Glycosyltransferase 2-like domain-containing protein</fullName>
    </recommendedName>
</protein>
<accession>A0A0F9STI7</accession>
<dbReference type="InterPro" id="IPR001173">
    <property type="entry name" value="Glyco_trans_2-like"/>
</dbReference>
<evidence type="ECO:0000259" key="1">
    <source>
        <dbReference type="Pfam" id="PF00535"/>
    </source>
</evidence>
<dbReference type="EMBL" id="LAZR01002245">
    <property type="protein sequence ID" value="KKN32553.1"/>
    <property type="molecule type" value="Genomic_DNA"/>
</dbReference>
<proteinExistence type="predicted"/>
<name>A0A0F9STI7_9ZZZZ</name>
<dbReference type="SUPFAM" id="SSF53448">
    <property type="entry name" value="Nucleotide-diphospho-sugar transferases"/>
    <property type="match status" value="1"/>
</dbReference>